<feature type="signal peptide" evidence="3">
    <location>
        <begin position="1"/>
        <end position="21"/>
    </location>
</feature>
<comment type="caution">
    <text evidence="4">The sequence shown here is derived from an EMBL/GenBank/DDBJ whole genome shotgun (WGS) entry which is preliminary data.</text>
</comment>
<feature type="chain" id="PRO_5032290981" evidence="3">
    <location>
        <begin position="22"/>
        <end position="309"/>
    </location>
</feature>
<dbReference type="GO" id="GO:0055085">
    <property type="term" value="P:transmembrane transport"/>
    <property type="evidence" value="ECO:0007669"/>
    <property type="project" value="InterPro"/>
</dbReference>
<dbReference type="SUPFAM" id="SSF53850">
    <property type="entry name" value="Periplasmic binding protein-like II"/>
    <property type="match status" value="1"/>
</dbReference>
<dbReference type="NCBIfam" id="TIGR04553">
    <property type="entry name" value="ABC_peri_selen"/>
    <property type="match status" value="1"/>
</dbReference>
<dbReference type="PANTHER" id="PTHR35841:SF1">
    <property type="entry name" value="PHOSPHONATES-BINDING PERIPLASMIC PROTEIN"/>
    <property type="match status" value="1"/>
</dbReference>
<dbReference type="AlphaFoldDB" id="A0A851GPK3"/>
<gene>
    <name evidence="4" type="ORF">HW115_10670</name>
</gene>
<keyword evidence="2 3" id="KW-0732">Signal</keyword>
<dbReference type="Pfam" id="PF12974">
    <property type="entry name" value="Phosphonate-bd"/>
    <property type="match status" value="1"/>
</dbReference>
<dbReference type="NCBIfam" id="TIGR01098">
    <property type="entry name" value="3A0109s03R"/>
    <property type="match status" value="1"/>
</dbReference>
<sequence>MNTTFQLTPTSLLAASLAAGALFSSCKPKQESTETTGTTAEATSQKVLRFSAIPDQDTTAQTERYAPAAKWLSKQLGVTFEFVPSSDYAASVDKFENGDIQLAWFGGVSGVQARDAIKGSRALVAGAKDLEFKSYFIANASTGLTKSDEFPKGIGNMTFTFGSSGSTSGCIMPAFFILENSGKGPLDFFSQKPGFSGAHDKTAIQVQNGVFQTGAMNYSTYDRMVAEKKIDPAKCLVIWETPPYADYNFTAHGDLDKTFGEGFTDKLQTALLECKDPAVLKAFDRKQFVKVDNSTFQGIADVMKKVKLK</sequence>
<dbReference type="InterPro" id="IPR030836">
    <property type="entry name" value="ABC_peri_PhnD-like"/>
</dbReference>
<dbReference type="PANTHER" id="PTHR35841">
    <property type="entry name" value="PHOSPHONATES-BINDING PERIPLASMIC PROTEIN"/>
    <property type="match status" value="1"/>
</dbReference>
<evidence type="ECO:0000313" key="4">
    <source>
        <dbReference type="EMBL" id="NWK56074.1"/>
    </source>
</evidence>
<evidence type="ECO:0000313" key="5">
    <source>
        <dbReference type="Proteomes" id="UP000557872"/>
    </source>
</evidence>
<accession>A0A851GPK3</accession>
<dbReference type="GO" id="GO:0043190">
    <property type="term" value="C:ATP-binding cassette (ABC) transporter complex"/>
    <property type="evidence" value="ECO:0007669"/>
    <property type="project" value="InterPro"/>
</dbReference>
<organism evidence="4 5">
    <name type="scientific">Oceaniferula marina</name>
    <dbReference type="NCBI Taxonomy" id="2748318"/>
    <lineage>
        <taxon>Bacteria</taxon>
        <taxon>Pseudomonadati</taxon>
        <taxon>Verrucomicrobiota</taxon>
        <taxon>Verrucomicrobiia</taxon>
        <taxon>Verrucomicrobiales</taxon>
        <taxon>Verrucomicrobiaceae</taxon>
        <taxon>Oceaniferula</taxon>
    </lineage>
</organism>
<dbReference type="InterPro" id="IPR005770">
    <property type="entry name" value="PhnD"/>
</dbReference>
<name>A0A851GPK3_9BACT</name>
<evidence type="ECO:0000256" key="1">
    <source>
        <dbReference type="ARBA" id="ARBA00007162"/>
    </source>
</evidence>
<evidence type="ECO:0000256" key="3">
    <source>
        <dbReference type="SAM" id="SignalP"/>
    </source>
</evidence>
<dbReference type="Proteomes" id="UP000557872">
    <property type="component" value="Unassembled WGS sequence"/>
</dbReference>
<dbReference type="EMBL" id="JACBAZ010000004">
    <property type="protein sequence ID" value="NWK56074.1"/>
    <property type="molecule type" value="Genomic_DNA"/>
</dbReference>
<reference evidence="4 5" key="1">
    <citation type="submission" date="2020-07" db="EMBL/GenBank/DDBJ databases">
        <title>Roseicoccus Jingziensis gen. nov., sp. nov., isolated from coastal seawater.</title>
        <authorList>
            <person name="Feng X."/>
        </authorList>
    </citation>
    <scope>NUCLEOTIDE SEQUENCE [LARGE SCALE GENOMIC DNA]</scope>
    <source>
        <strain evidence="4 5">N1E253</strain>
    </source>
</reference>
<evidence type="ECO:0000256" key="2">
    <source>
        <dbReference type="ARBA" id="ARBA00022729"/>
    </source>
</evidence>
<dbReference type="RefSeq" id="WP_178932721.1">
    <property type="nucleotide sequence ID" value="NZ_JACBAZ010000004.1"/>
</dbReference>
<proteinExistence type="inferred from homology"/>
<keyword evidence="5" id="KW-1185">Reference proteome</keyword>
<dbReference type="Gene3D" id="3.40.190.10">
    <property type="entry name" value="Periplasmic binding protein-like II"/>
    <property type="match status" value="2"/>
</dbReference>
<protein>
    <submittedName>
        <fullName evidence="4">Putative selenate ABC transporter substrate-binding protein</fullName>
    </submittedName>
</protein>
<comment type="similarity">
    <text evidence="1">Belongs to the phosphate/phosphite/phosphonate binding protein family.</text>
</comment>